<evidence type="ECO:0000313" key="9">
    <source>
        <dbReference type="EMBL" id="PHN08058.1"/>
    </source>
</evidence>
<comment type="subunit">
    <text evidence="4">Homodimer.</text>
</comment>
<gene>
    <name evidence="4" type="primary">truA</name>
    <name evidence="9" type="ORF">CRP01_03315</name>
</gene>
<comment type="function">
    <text evidence="4">Formation of pseudouridine at positions 38, 39 and 40 in the anticodon stem and loop of transfer RNAs.</text>
</comment>
<evidence type="ECO:0000256" key="5">
    <source>
        <dbReference type="PIRSR" id="PIRSR001430-1"/>
    </source>
</evidence>
<dbReference type="OrthoDB" id="9811823at2"/>
<dbReference type="RefSeq" id="WP_099148577.1">
    <property type="nucleotide sequence ID" value="NZ_PDUD01000003.1"/>
</dbReference>
<keyword evidence="10" id="KW-1185">Reference proteome</keyword>
<dbReference type="Gene3D" id="3.30.70.660">
    <property type="entry name" value="Pseudouridine synthase I, catalytic domain, C-terminal subdomain"/>
    <property type="match status" value="1"/>
</dbReference>
<dbReference type="NCBIfam" id="TIGR00071">
    <property type="entry name" value="hisT_truA"/>
    <property type="match status" value="1"/>
</dbReference>
<evidence type="ECO:0000256" key="3">
    <source>
        <dbReference type="ARBA" id="ARBA00023235"/>
    </source>
</evidence>
<sequence length="249" mass="29056">MRYFAELAYKGTDFFGWQIQPEQISVQETIQSTFSTILRTPIEVVGCGRTDTGVHASQYYLHFDFDGEFPQHFLSRVNKFLPPSIAIFRIFPVAEEAHARFDAFHRAYEYRMHFQKDPFKKEISYFYPFPKRPDIDKMQAAAKLLLDYEDFFPFCKTHHDAQTYKCDLNRSEWVADADGLSLSYHIAANRFLRGMVRLIVGMCINVGTGKLELDTVRRAMDEQSRLERSTSAPPEGLYLRDIRYPFLNG</sequence>
<name>A0A2D0NI13_FLAN2</name>
<dbReference type="InterPro" id="IPR020094">
    <property type="entry name" value="TruA/RsuA/RluB/E/F_N"/>
</dbReference>
<dbReference type="FunFam" id="3.30.70.580:FF:000001">
    <property type="entry name" value="tRNA pseudouridine synthase A"/>
    <property type="match status" value="1"/>
</dbReference>
<protein>
    <recommendedName>
        <fullName evidence="4">tRNA pseudouridine synthase A</fullName>
        <ecNumber evidence="4">5.4.99.12</ecNumber>
    </recommendedName>
    <alternativeName>
        <fullName evidence="4">tRNA pseudouridine(38-40) synthase</fullName>
    </alternativeName>
    <alternativeName>
        <fullName evidence="4">tRNA pseudouridylate synthase I</fullName>
    </alternativeName>
    <alternativeName>
        <fullName evidence="4">tRNA-uridine isomerase I</fullName>
    </alternativeName>
</protein>
<evidence type="ECO:0000259" key="8">
    <source>
        <dbReference type="Pfam" id="PF01416"/>
    </source>
</evidence>
<organism evidence="9 10">
    <name type="scientific">Flavilitoribacter nigricans (strain ATCC 23147 / DSM 23189 / NBRC 102662 / NCIMB 1420 / SS-2)</name>
    <name type="common">Lewinella nigricans</name>
    <dbReference type="NCBI Taxonomy" id="1122177"/>
    <lineage>
        <taxon>Bacteria</taxon>
        <taxon>Pseudomonadati</taxon>
        <taxon>Bacteroidota</taxon>
        <taxon>Saprospiria</taxon>
        <taxon>Saprospirales</taxon>
        <taxon>Lewinellaceae</taxon>
        <taxon>Flavilitoribacter</taxon>
    </lineage>
</organism>
<accession>A0A2D0NI13</accession>
<dbReference type="SUPFAM" id="SSF55120">
    <property type="entry name" value="Pseudouridine synthase"/>
    <property type="match status" value="1"/>
</dbReference>
<proteinExistence type="inferred from homology"/>
<dbReference type="InterPro" id="IPR001406">
    <property type="entry name" value="PsdUridine_synth_TruA"/>
</dbReference>
<comment type="similarity">
    <text evidence="1 4 7">Belongs to the tRNA pseudouridine synthase TruA family.</text>
</comment>
<evidence type="ECO:0000313" key="10">
    <source>
        <dbReference type="Proteomes" id="UP000223913"/>
    </source>
</evidence>
<dbReference type="GO" id="GO:0003723">
    <property type="term" value="F:RNA binding"/>
    <property type="evidence" value="ECO:0007669"/>
    <property type="project" value="InterPro"/>
</dbReference>
<dbReference type="PANTHER" id="PTHR11142:SF0">
    <property type="entry name" value="TRNA PSEUDOURIDINE SYNTHASE-LIKE 1"/>
    <property type="match status" value="1"/>
</dbReference>
<dbReference type="PIRSF" id="PIRSF001430">
    <property type="entry name" value="tRNA_psdUrid_synth"/>
    <property type="match status" value="1"/>
</dbReference>
<dbReference type="InterPro" id="IPR020095">
    <property type="entry name" value="PsdUridine_synth_TruA_C"/>
</dbReference>
<evidence type="ECO:0000256" key="7">
    <source>
        <dbReference type="RuleBase" id="RU003792"/>
    </source>
</evidence>
<dbReference type="CDD" id="cd02570">
    <property type="entry name" value="PseudoU_synth_EcTruA"/>
    <property type="match status" value="1"/>
</dbReference>
<dbReference type="Proteomes" id="UP000223913">
    <property type="component" value="Unassembled WGS sequence"/>
</dbReference>
<evidence type="ECO:0000256" key="6">
    <source>
        <dbReference type="PIRSR" id="PIRSR001430-2"/>
    </source>
</evidence>
<dbReference type="GO" id="GO:0160147">
    <property type="term" value="F:tRNA pseudouridine(38-40) synthase activity"/>
    <property type="evidence" value="ECO:0007669"/>
    <property type="project" value="UniProtKB-EC"/>
</dbReference>
<evidence type="ECO:0000256" key="4">
    <source>
        <dbReference type="HAMAP-Rule" id="MF_00171"/>
    </source>
</evidence>
<feature type="domain" description="Pseudouridine synthase I TruA alpha/beta" evidence="8">
    <location>
        <begin position="141"/>
        <end position="245"/>
    </location>
</feature>
<feature type="active site" description="Nucleophile" evidence="4 5">
    <location>
        <position position="51"/>
    </location>
</feature>
<evidence type="ECO:0000256" key="2">
    <source>
        <dbReference type="ARBA" id="ARBA00022694"/>
    </source>
</evidence>
<dbReference type="Gene3D" id="3.30.70.580">
    <property type="entry name" value="Pseudouridine synthase I, catalytic domain, N-terminal subdomain"/>
    <property type="match status" value="1"/>
</dbReference>
<dbReference type="AlphaFoldDB" id="A0A2D0NI13"/>
<comment type="caution">
    <text evidence="4">Lacks conserved residue(s) required for the propagation of feature annotation.</text>
</comment>
<comment type="catalytic activity">
    <reaction evidence="4 7">
        <text>uridine(38/39/40) in tRNA = pseudouridine(38/39/40) in tRNA</text>
        <dbReference type="Rhea" id="RHEA:22376"/>
        <dbReference type="Rhea" id="RHEA-COMP:10085"/>
        <dbReference type="Rhea" id="RHEA-COMP:10087"/>
        <dbReference type="ChEBI" id="CHEBI:65314"/>
        <dbReference type="ChEBI" id="CHEBI:65315"/>
        <dbReference type="EC" id="5.4.99.12"/>
    </reaction>
</comment>
<dbReference type="InterPro" id="IPR020103">
    <property type="entry name" value="PsdUridine_synth_cat_dom_sf"/>
</dbReference>
<dbReference type="HAMAP" id="MF_00171">
    <property type="entry name" value="TruA"/>
    <property type="match status" value="1"/>
</dbReference>
<feature type="binding site" evidence="4 6">
    <location>
        <position position="108"/>
    </location>
    <ligand>
        <name>substrate</name>
    </ligand>
</feature>
<keyword evidence="2 4" id="KW-0819">tRNA processing</keyword>
<keyword evidence="3 4" id="KW-0413">Isomerase</keyword>
<reference evidence="9 10" key="1">
    <citation type="submission" date="2017-10" db="EMBL/GenBank/DDBJ databases">
        <title>The draft genome sequence of Lewinella nigricans NBRC 102662.</title>
        <authorList>
            <person name="Wang K."/>
        </authorList>
    </citation>
    <scope>NUCLEOTIDE SEQUENCE [LARGE SCALE GENOMIC DNA]</scope>
    <source>
        <strain evidence="9 10">NBRC 102662</strain>
    </source>
</reference>
<dbReference type="InterPro" id="IPR020097">
    <property type="entry name" value="PsdUridine_synth_TruA_a/b_dom"/>
</dbReference>
<comment type="caution">
    <text evidence="9">The sequence shown here is derived from an EMBL/GenBank/DDBJ whole genome shotgun (WGS) entry which is preliminary data.</text>
</comment>
<evidence type="ECO:0000256" key="1">
    <source>
        <dbReference type="ARBA" id="ARBA00009375"/>
    </source>
</evidence>
<dbReference type="EMBL" id="PDUD01000003">
    <property type="protein sequence ID" value="PHN08058.1"/>
    <property type="molecule type" value="Genomic_DNA"/>
</dbReference>
<dbReference type="EC" id="5.4.99.12" evidence="4"/>
<dbReference type="GO" id="GO:0031119">
    <property type="term" value="P:tRNA pseudouridine synthesis"/>
    <property type="evidence" value="ECO:0007669"/>
    <property type="project" value="UniProtKB-UniRule"/>
</dbReference>
<dbReference type="PANTHER" id="PTHR11142">
    <property type="entry name" value="PSEUDOURIDYLATE SYNTHASE"/>
    <property type="match status" value="1"/>
</dbReference>
<dbReference type="Pfam" id="PF01416">
    <property type="entry name" value="PseudoU_synth_1"/>
    <property type="match status" value="1"/>
</dbReference>